<reference evidence="1" key="2">
    <citation type="journal article" date="2020" name="Microorganisms">
        <title>Osmotic Adaptation and Compatible Solute Biosynthesis of Phototrophic Bacteria as Revealed from Genome Analyses.</title>
        <authorList>
            <person name="Imhoff J.F."/>
            <person name="Rahn T."/>
            <person name="Kunzel S."/>
            <person name="Keller A."/>
            <person name="Neulinger S.C."/>
        </authorList>
    </citation>
    <scope>NUCLEOTIDE SEQUENCE</scope>
    <source>
        <strain evidence="1">IM 151</strain>
    </source>
</reference>
<dbReference type="RefSeq" id="WP_200377869.1">
    <property type="nucleotide sequence ID" value="NZ_NRRU01000008.1"/>
</dbReference>
<evidence type="ECO:0000313" key="1">
    <source>
        <dbReference type="EMBL" id="MBK1711880.1"/>
    </source>
</evidence>
<reference evidence="1" key="1">
    <citation type="submission" date="2017-08" db="EMBL/GenBank/DDBJ databases">
        <authorList>
            <person name="Imhoff J.F."/>
            <person name="Rahn T."/>
            <person name="Kuenzel S."/>
            <person name="Neulinger S.C."/>
        </authorList>
    </citation>
    <scope>NUCLEOTIDE SEQUENCE</scope>
    <source>
        <strain evidence="1">IM 151</strain>
    </source>
</reference>
<name>A0ABS1DQN3_RUBGE</name>
<dbReference type="InterPro" id="IPR005560">
    <property type="entry name" value="Csp_YhjQ"/>
</dbReference>
<dbReference type="PANTHER" id="PTHR37310">
    <property type="entry name" value="CYTOPLASMIC PROTEIN-RELATED"/>
    <property type="match status" value="1"/>
</dbReference>
<proteinExistence type="predicted"/>
<dbReference type="Gene3D" id="1.20.1270.360">
    <property type="match status" value="1"/>
</dbReference>
<sequence length="109" mass="11494">MKHDTEQACLDACTACAEACERCAAACLKEDDVTMLARCIVLDLDCAAICRLSASYIAHGSESAASACVLCEDVCRRCADECGRHEHAHCRRCAKACLACAEACAAMSA</sequence>
<comment type="caution">
    <text evidence="1">The sequence shown here is derived from an EMBL/GenBank/DDBJ whole genome shotgun (WGS) entry which is preliminary data.</text>
</comment>
<dbReference type="EMBL" id="NRRU01000008">
    <property type="protein sequence ID" value="MBK1711880.1"/>
    <property type="molecule type" value="Genomic_DNA"/>
</dbReference>
<keyword evidence="2" id="KW-1185">Reference proteome</keyword>
<accession>A0ABS1DQN3</accession>
<dbReference type="PANTHER" id="PTHR37310:SF1">
    <property type="entry name" value="CYTOPLASMIC PROTEIN"/>
    <property type="match status" value="1"/>
</dbReference>
<dbReference type="Proteomes" id="UP001041814">
    <property type="component" value="Unassembled WGS sequence"/>
</dbReference>
<evidence type="ECO:0000313" key="2">
    <source>
        <dbReference type="Proteomes" id="UP001041814"/>
    </source>
</evidence>
<protein>
    <submittedName>
        <fullName evidence="1">Four-helix bundle copper-binding protein</fullName>
    </submittedName>
</protein>
<gene>
    <name evidence="1" type="ORF">CKO43_03680</name>
</gene>
<dbReference type="Pfam" id="PF03860">
    <property type="entry name" value="Csp"/>
    <property type="match status" value="1"/>
</dbReference>
<organism evidence="1 2">
    <name type="scientific">Rubrivivax gelatinosus</name>
    <name type="common">Rhodocyclus gelatinosus</name>
    <name type="synonym">Rhodopseudomonas gelatinosa</name>
    <dbReference type="NCBI Taxonomy" id="28068"/>
    <lineage>
        <taxon>Bacteria</taxon>
        <taxon>Pseudomonadati</taxon>
        <taxon>Pseudomonadota</taxon>
        <taxon>Betaproteobacteria</taxon>
        <taxon>Burkholderiales</taxon>
        <taxon>Sphaerotilaceae</taxon>
        <taxon>Rubrivivax</taxon>
    </lineage>
</organism>